<comment type="caution">
    <text evidence="2">The sequence shown here is derived from an EMBL/GenBank/DDBJ whole genome shotgun (WGS) entry which is preliminary data.</text>
</comment>
<evidence type="ECO:0000313" key="3">
    <source>
        <dbReference type="Proteomes" id="UP001318860"/>
    </source>
</evidence>
<organism evidence="2 3">
    <name type="scientific">Rehmannia glutinosa</name>
    <name type="common">Chinese foxglove</name>
    <dbReference type="NCBI Taxonomy" id="99300"/>
    <lineage>
        <taxon>Eukaryota</taxon>
        <taxon>Viridiplantae</taxon>
        <taxon>Streptophyta</taxon>
        <taxon>Embryophyta</taxon>
        <taxon>Tracheophyta</taxon>
        <taxon>Spermatophyta</taxon>
        <taxon>Magnoliopsida</taxon>
        <taxon>eudicotyledons</taxon>
        <taxon>Gunneridae</taxon>
        <taxon>Pentapetalae</taxon>
        <taxon>asterids</taxon>
        <taxon>lamiids</taxon>
        <taxon>Lamiales</taxon>
        <taxon>Orobanchaceae</taxon>
        <taxon>Rehmannieae</taxon>
        <taxon>Rehmannia</taxon>
    </lineage>
</organism>
<feature type="signal peptide" evidence="1">
    <location>
        <begin position="1"/>
        <end position="22"/>
    </location>
</feature>
<feature type="chain" id="PRO_5045240354" evidence="1">
    <location>
        <begin position="23"/>
        <end position="253"/>
    </location>
</feature>
<evidence type="ECO:0000256" key="1">
    <source>
        <dbReference type="SAM" id="SignalP"/>
    </source>
</evidence>
<dbReference type="EMBL" id="JABTTQ020001344">
    <property type="protein sequence ID" value="KAK6131739.1"/>
    <property type="molecule type" value="Genomic_DNA"/>
</dbReference>
<dbReference type="Proteomes" id="UP001318860">
    <property type="component" value="Unassembled WGS sequence"/>
</dbReference>
<protein>
    <submittedName>
        <fullName evidence="2">Uncharacterized protein</fullName>
    </submittedName>
</protein>
<reference evidence="2 3" key="1">
    <citation type="journal article" date="2021" name="Comput. Struct. Biotechnol. J.">
        <title>De novo genome assembly of the potent medicinal plant Rehmannia glutinosa using nanopore technology.</title>
        <authorList>
            <person name="Ma L."/>
            <person name="Dong C."/>
            <person name="Song C."/>
            <person name="Wang X."/>
            <person name="Zheng X."/>
            <person name="Niu Y."/>
            <person name="Chen S."/>
            <person name="Feng W."/>
        </authorList>
    </citation>
    <scope>NUCLEOTIDE SEQUENCE [LARGE SCALE GENOMIC DNA]</scope>
    <source>
        <strain evidence="2">DH-2019</strain>
    </source>
</reference>
<proteinExistence type="predicted"/>
<sequence length="253" mass="28046">MLQPRKISLNFALLVEVSLVDLEEEVNLFWGNRVVCQICGRNNHTAAKCYKIFDLNFTSLENTSANSYPRSNPAPSQAHLTTVLPPGIQTSQSYSYPGASSYAHSYTGSSNQSVLASPSATDFHTAAISIPSVASSFTTLLVLESPLVEILSHSLELHNFLRCHGCFRVEFPVLAARVIIGGRQPLPAAFRHLQPPHFTHYTCPSFLDHLQEAAKMASNAKFISPAMRQTWRHFNEMYSAASILAQHYSDHLQ</sequence>
<evidence type="ECO:0000313" key="2">
    <source>
        <dbReference type="EMBL" id="KAK6131739.1"/>
    </source>
</evidence>
<name>A0ABR0V927_REHGL</name>
<keyword evidence="3" id="KW-1185">Reference proteome</keyword>
<accession>A0ABR0V927</accession>
<keyword evidence="1" id="KW-0732">Signal</keyword>
<gene>
    <name evidence="2" type="ORF">DH2020_034536</name>
</gene>